<evidence type="ECO:0000256" key="1">
    <source>
        <dbReference type="SAM" id="MobiDB-lite"/>
    </source>
</evidence>
<dbReference type="EMBL" id="JACOIK010000018">
    <property type="protein sequence ID" value="MBD1435025.1"/>
    <property type="molecule type" value="Genomic_DNA"/>
</dbReference>
<feature type="region of interest" description="Disordered" evidence="1">
    <location>
        <begin position="1"/>
        <end position="36"/>
    </location>
</feature>
<comment type="caution">
    <text evidence="2">The sequence shown here is derived from an EMBL/GenBank/DDBJ whole genome shotgun (WGS) entry which is preliminary data.</text>
</comment>
<accession>A0ABR7YUL7</accession>
<evidence type="ECO:0000313" key="2">
    <source>
        <dbReference type="EMBL" id="MBD1435025.1"/>
    </source>
</evidence>
<evidence type="ECO:0000313" key="3">
    <source>
        <dbReference type="Proteomes" id="UP000602759"/>
    </source>
</evidence>
<name>A0ABR7YUL7_9SPHI</name>
<gene>
    <name evidence="2" type="ORF">H8B06_19555</name>
</gene>
<sequence length="247" mass="26558">MVTSMHTSVAPKRQPISSSRNCTNDDDNGVSNPDGSIASADGSALSMGGSITSSYADIISLPYLIKLPSIFFISVYGTTISLPNAYMFPYAEHALVHRSCFQAHGEMSMMDGSIISVQETMNIPDREITMKVNFIVSAGKRTAIPHERSMPLSDGLQKSHAVKPSAYGKTKGKHDDLCTSPCVIKAYDAGCSSTLAFAFAFLESASQIIFGIEMAGAHYTRHQDTTVYPAGIGTVFDIQLAHHFFSG</sequence>
<dbReference type="RefSeq" id="WP_190995882.1">
    <property type="nucleotide sequence ID" value="NZ_JACOIK010000018.1"/>
</dbReference>
<keyword evidence="3" id="KW-1185">Reference proteome</keyword>
<protein>
    <submittedName>
        <fullName evidence="2">Uncharacterized protein</fullName>
    </submittedName>
</protein>
<reference evidence="2 3" key="1">
    <citation type="submission" date="2020-08" db="EMBL/GenBank/DDBJ databases">
        <title>Sphingobacterium sp. DN00404 isolated from aquaculture water.</title>
        <authorList>
            <person name="Zhang M."/>
        </authorList>
    </citation>
    <scope>NUCLEOTIDE SEQUENCE [LARGE SCALE GENOMIC DNA]</scope>
    <source>
        <strain evidence="2 3">DN00404</strain>
    </source>
</reference>
<proteinExistence type="predicted"/>
<organism evidence="2 3">
    <name type="scientific">Sphingobacterium micropteri</name>
    <dbReference type="NCBI Taxonomy" id="2763501"/>
    <lineage>
        <taxon>Bacteria</taxon>
        <taxon>Pseudomonadati</taxon>
        <taxon>Bacteroidota</taxon>
        <taxon>Sphingobacteriia</taxon>
        <taxon>Sphingobacteriales</taxon>
        <taxon>Sphingobacteriaceae</taxon>
        <taxon>Sphingobacterium</taxon>
    </lineage>
</organism>
<dbReference type="Proteomes" id="UP000602759">
    <property type="component" value="Unassembled WGS sequence"/>
</dbReference>